<dbReference type="Proteomes" id="UP001168883">
    <property type="component" value="Unassembled WGS sequence"/>
</dbReference>
<evidence type="ECO:0000256" key="1">
    <source>
        <dbReference type="ARBA" id="ARBA00009379"/>
    </source>
</evidence>
<comment type="similarity">
    <text evidence="1 6">Belongs to the type A lantibiotic family.</text>
</comment>
<keyword evidence="2 6" id="KW-0929">Antimicrobial</keyword>
<name>A0ABT8V843_9BACL</name>
<comment type="PTM">
    <text evidence="6">Maturation of lantibiotics involves the enzymatic conversion of Thr, and Ser into dehydrated AA and the formation of thioether bonds with cysteine. This is followed by membrane translocation and cleavage of the modified precursor.</text>
</comment>
<gene>
    <name evidence="7" type="ORF">Q3C12_07670</name>
</gene>
<evidence type="ECO:0000313" key="8">
    <source>
        <dbReference type="Proteomes" id="UP001168883"/>
    </source>
</evidence>
<proteinExistence type="inferred from homology"/>
<reference evidence="7" key="1">
    <citation type="submission" date="2023-07" db="EMBL/GenBank/DDBJ databases">
        <authorList>
            <person name="Aktuganov G."/>
            <person name="Boyko T."/>
            <person name="Delegan Y."/>
            <person name="Galimzianova N."/>
            <person name="Gilvanova E."/>
            <person name="Korobov V."/>
            <person name="Kuzmina L."/>
            <person name="Melentiev A."/>
            <person name="Milman P."/>
            <person name="Ryabova A."/>
            <person name="Stupak E."/>
            <person name="Yasakov T."/>
            <person name="Zharikova N."/>
            <person name="Zhurenko E."/>
        </authorList>
    </citation>
    <scope>NUCLEOTIDE SEQUENCE</scope>
    <source>
        <strain evidence="7">IB-739</strain>
    </source>
</reference>
<evidence type="ECO:0000256" key="3">
    <source>
        <dbReference type="ARBA" id="ARBA00022789"/>
    </source>
</evidence>
<evidence type="ECO:0000313" key="7">
    <source>
        <dbReference type="EMBL" id="MDO3676878.1"/>
    </source>
</evidence>
<dbReference type="RefSeq" id="WP_084159534.1">
    <property type="nucleotide sequence ID" value="NZ_JARLKN010000053.1"/>
</dbReference>
<keyword evidence="8" id="KW-1185">Reference proteome</keyword>
<accession>A0ABT8V843</accession>
<protein>
    <recommendedName>
        <fullName evidence="6">Lantibiotic</fullName>
    </recommendedName>
</protein>
<comment type="caution">
    <text evidence="7">The sequence shown here is derived from an EMBL/GenBank/DDBJ whole genome shotgun (WGS) entry which is preliminary data.</text>
</comment>
<keyword evidence="3 6" id="KW-0425">Lantibiotic</keyword>
<evidence type="ECO:0000256" key="5">
    <source>
        <dbReference type="ARBA" id="ARBA00023048"/>
    </source>
</evidence>
<dbReference type="Pfam" id="PF02052">
    <property type="entry name" value="Gallidermin"/>
    <property type="match status" value="1"/>
</dbReference>
<evidence type="ECO:0000256" key="4">
    <source>
        <dbReference type="ARBA" id="ARBA00023022"/>
    </source>
</evidence>
<sequence>MTDKNQNIFELDVQVLKVQSSVEPRWTSDSLCTPGCTPTATLCTSCAFNCTYKDPCK</sequence>
<dbReference type="EMBL" id="JAUMKJ010000007">
    <property type="protein sequence ID" value="MDO3676878.1"/>
    <property type="molecule type" value="Genomic_DNA"/>
</dbReference>
<keyword evidence="5 6" id="KW-0078">Bacteriocin</keyword>
<comment type="function">
    <text evidence="6">Lanthionine-containing peptide antibiotic (lantibiotic) active on Gram-positive bacteria. The bactericidal activity of lantibiotics is based on depolarization of energized bacterial cytoplasmic membranes, initiated by the formation of aqueous transmembrane pores.</text>
</comment>
<dbReference type="InterPro" id="IPR006079">
    <property type="entry name" value="Lantibiotic_typ-A_Bacillales"/>
</dbReference>
<dbReference type="NCBIfam" id="TIGR03731">
    <property type="entry name" value="lantibio_gallid"/>
    <property type="match status" value="1"/>
</dbReference>
<keyword evidence="4 6" id="KW-0044">Antibiotic</keyword>
<organism evidence="7 8">
    <name type="scientific">Paenibacillus ehimensis</name>
    <dbReference type="NCBI Taxonomy" id="79264"/>
    <lineage>
        <taxon>Bacteria</taxon>
        <taxon>Bacillati</taxon>
        <taxon>Bacillota</taxon>
        <taxon>Bacilli</taxon>
        <taxon>Bacillales</taxon>
        <taxon>Paenibacillaceae</taxon>
        <taxon>Paenibacillus</taxon>
    </lineage>
</organism>
<evidence type="ECO:0000256" key="6">
    <source>
        <dbReference type="RuleBase" id="RU362078"/>
    </source>
</evidence>
<evidence type="ECO:0000256" key="2">
    <source>
        <dbReference type="ARBA" id="ARBA00022529"/>
    </source>
</evidence>
<dbReference type="NCBIfam" id="NF038155">
    <property type="entry name" value="lanthi_I_FDLD"/>
    <property type="match status" value="1"/>
</dbReference>